<organism evidence="1 2">
    <name type="scientific">Bipolaris victoriae (strain FI3)</name>
    <name type="common">Victoria blight of oats agent</name>
    <name type="synonym">Cochliobolus victoriae</name>
    <dbReference type="NCBI Taxonomy" id="930091"/>
    <lineage>
        <taxon>Eukaryota</taxon>
        <taxon>Fungi</taxon>
        <taxon>Dikarya</taxon>
        <taxon>Ascomycota</taxon>
        <taxon>Pezizomycotina</taxon>
        <taxon>Dothideomycetes</taxon>
        <taxon>Pleosporomycetidae</taxon>
        <taxon>Pleosporales</taxon>
        <taxon>Pleosporineae</taxon>
        <taxon>Pleosporaceae</taxon>
        <taxon>Bipolaris</taxon>
    </lineage>
</organism>
<reference evidence="1 2" key="1">
    <citation type="journal article" date="2013" name="PLoS Genet.">
        <title>Comparative genome structure, secondary metabolite, and effector coding capacity across Cochliobolus pathogens.</title>
        <authorList>
            <person name="Condon B.J."/>
            <person name="Leng Y."/>
            <person name="Wu D."/>
            <person name="Bushley K.E."/>
            <person name="Ohm R.A."/>
            <person name="Otillar R."/>
            <person name="Martin J."/>
            <person name="Schackwitz W."/>
            <person name="Grimwood J."/>
            <person name="MohdZainudin N."/>
            <person name="Xue C."/>
            <person name="Wang R."/>
            <person name="Manning V.A."/>
            <person name="Dhillon B."/>
            <person name="Tu Z.J."/>
            <person name="Steffenson B.J."/>
            <person name="Salamov A."/>
            <person name="Sun H."/>
            <person name="Lowry S."/>
            <person name="LaButti K."/>
            <person name="Han J."/>
            <person name="Copeland A."/>
            <person name="Lindquist E."/>
            <person name="Barry K."/>
            <person name="Schmutz J."/>
            <person name="Baker S.E."/>
            <person name="Ciuffetti L.M."/>
            <person name="Grigoriev I.V."/>
            <person name="Zhong S."/>
            <person name="Turgeon B.G."/>
        </authorList>
    </citation>
    <scope>NUCLEOTIDE SEQUENCE [LARGE SCALE GENOMIC DNA]</scope>
    <source>
        <strain evidence="1 2">FI3</strain>
    </source>
</reference>
<sequence>MSTHPIYADYGNEGSREAKIALSALAHTLHMDPLVLKIALSNAFDILHTTGGNPTLALHISFNQLNYYIDGSTLDRIIAAFCDAFAFMLSDKKGEWNIP</sequence>
<dbReference type="RefSeq" id="XP_014560645.1">
    <property type="nucleotide sequence ID" value="XM_014705159.1"/>
</dbReference>
<dbReference type="EMBL" id="KI968701">
    <property type="protein sequence ID" value="EUN31031.1"/>
    <property type="molecule type" value="Genomic_DNA"/>
</dbReference>
<dbReference type="AlphaFoldDB" id="W7ESH3"/>
<dbReference type="OrthoDB" id="3686096at2759"/>
<proteinExistence type="predicted"/>
<evidence type="ECO:0000313" key="1">
    <source>
        <dbReference type="EMBL" id="EUN31031.1"/>
    </source>
</evidence>
<dbReference type="GeneID" id="26258934"/>
<accession>W7ESH3</accession>
<name>W7ESH3_BIPV3</name>
<keyword evidence="2" id="KW-1185">Reference proteome</keyword>
<protein>
    <submittedName>
        <fullName evidence="1">Uncharacterized protein</fullName>
    </submittedName>
</protein>
<dbReference type="Proteomes" id="UP000054337">
    <property type="component" value="Unassembled WGS sequence"/>
</dbReference>
<evidence type="ECO:0000313" key="2">
    <source>
        <dbReference type="Proteomes" id="UP000054337"/>
    </source>
</evidence>
<dbReference type="HOGENOM" id="CLU_2305807_0_0_1"/>
<gene>
    <name evidence="1" type="ORF">COCVIDRAFT_88879</name>
</gene>